<dbReference type="AlphaFoldDB" id="A0A1L7RTY1"/>
<organism evidence="3">
    <name type="scientific">Staphylococcus saprophyticus</name>
    <dbReference type="NCBI Taxonomy" id="29385"/>
    <lineage>
        <taxon>Bacteria</taxon>
        <taxon>Bacillati</taxon>
        <taxon>Bacillota</taxon>
        <taxon>Bacilli</taxon>
        <taxon>Bacillales</taxon>
        <taxon>Staphylococcaceae</taxon>
        <taxon>Staphylococcus</taxon>
    </lineage>
</organism>
<dbReference type="Pfam" id="PF03929">
    <property type="entry name" value="PepSY_TM"/>
    <property type="match status" value="1"/>
</dbReference>
<reference evidence="3" key="1">
    <citation type="submission" date="2015-01" db="EMBL/GenBank/DDBJ databases">
        <title>Novel erm(44)-related macrolide-lincosamide-streptogramin B resistance gene in Staphylococcus saprophyticus.</title>
        <authorList>
            <person name="Wendlandt S."/>
            <person name="Hess S."/>
            <person name="Li J."/>
            <person name="Kadlec K."/>
            <person name="Wang Y."/>
            <person name="Fessler A.T."/>
            <person name="Schwarz S."/>
            <person name="Gallert C."/>
        </authorList>
    </citation>
    <scope>NUCLEOTIDE SEQUENCE</scope>
    <source>
        <strain evidence="3">Ab-7</strain>
    </source>
</reference>
<dbReference type="PANTHER" id="PTHR34219">
    <property type="entry name" value="IRON-REGULATED INNER MEMBRANE PROTEIN-RELATED"/>
    <property type="match status" value="1"/>
</dbReference>
<feature type="transmembrane region" description="Helical" evidence="2">
    <location>
        <begin position="390"/>
        <end position="411"/>
    </location>
</feature>
<feature type="transmembrane region" description="Helical" evidence="2">
    <location>
        <begin position="37"/>
        <end position="62"/>
    </location>
</feature>
<keyword evidence="2" id="KW-1133">Transmembrane helix</keyword>
<keyword evidence="2" id="KW-0472">Membrane</keyword>
<dbReference type="EMBL" id="LN795824">
    <property type="protein sequence ID" value="CEO43732.1"/>
    <property type="molecule type" value="Genomic_DNA"/>
</dbReference>
<evidence type="ECO:0000256" key="2">
    <source>
        <dbReference type="SAM" id="Phobius"/>
    </source>
</evidence>
<feature type="transmembrane region" description="Helical" evidence="2">
    <location>
        <begin position="431"/>
        <end position="463"/>
    </location>
</feature>
<feature type="compositionally biased region" description="Low complexity" evidence="1">
    <location>
        <begin position="273"/>
        <end position="284"/>
    </location>
</feature>
<evidence type="ECO:0000313" key="3">
    <source>
        <dbReference type="EMBL" id="CEO43732.1"/>
    </source>
</evidence>
<feature type="transmembrane region" description="Helical" evidence="2">
    <location>
        <begin position="163"/>
        <end position="187"/>
    </location>
</feature>
<dbReference type="InterPro" id="IPR005625">
    <property type="entry name" value="PepSY-ass_TM"/>
</dbReference>
<evidence type="ECO:0000256" key="1">
    <source>
        <dbReference type="SAM" id="MobiDB-lite"/>
    </source>
</evidence>
<proteinExistence type="predicted"/>
<name>A0A1L7RTY1_STASA</name>
<accession>A0A1L7RTY1</accession>
<dbReference type="PANTHER" id="PTHR34219:SF1">
    <property type="entry name" value="PEPSY DOMAIN-CONTAINING PROTEIN"/>
    <property type="match status" value="1"/>
</dbReference>
<protein>
    <submittedName>
        <fullName evidence="3">Sulfite reductase subunit alpha</fullName>
    </submittedName>
</protein>
<feature type="transmembrane region" description="Helical" evidence="2">
    <location>
        <begin position="208"/>
        <end position="229"/>
    </location>
</feature>
<keyword evidence="2" id="KW-0812">Transmembrane</keyword>
<feature type="region of interest" description="Disordered" evidence="1">
    <location>
        <begin position="246"/>
        <end position="287"/>
    </location>
</feature>
<gene>
    <name evidence="3" type="primary">ORF_o28</name>
</gene>
<sequence>MKYSQFISIIILLVIYNIKKERGNKLLKNIFNPLQRLHFYAALFITPLLITLTISGIGFLFFQEVENNIYKTEFFGDSPVKEHQSLNQAVDQVEDKFDGFYISKVSILEEPYNSRITLDDMAGNQRYVFLDQNNQIVADQNAKHTYANVVRNIHSSLFTENTFINYLVELTACWTIFMILSGTYMLIKKKLITNKSKRLRFQEWHATLGIIIAIPVFVLVLTGLPWSGFMGAKIASVMDNSGELGQSELAVNPPKSDVNEIPWATRKNKQPESESGSAHHGSGEMPRTDIKKQISIDKVVAEAQKDGITKPFSIVYPTSEEAAFTVSKGSNTGVTGLDVSPYDEQTLYIDQYNGKDLGKVKYQEYGIIGKWFTWGIPLHEGHLFGIANKVINLLVCIALLAAVGLGLTSWIKKMKATQIKIPKRVKKPMSIPLVIILVILGILMPLFGFSLIIVFLIELLLYFKDKKNR</sequence>